<accession>A0ACC1JNS6</accession>
<dbReference type="Proteomes" id="UP001140234">
    <property type="component" value="Unassembled WGS sequence"/>
</dbReference>
<reference evidence="1" key="1">
    <citation type="submission" date="2022-07" db="EMBL/GenBank/DDBJ databases">
        <title>Phylogenomic reconstructions and comparative analyses of Kickxellomycotina fungi.</title>
        <authorList>
            <person name="Reynolds N.K."/>
            <person name="Stajich J.E."/>
            <person name="Barry K."/>
            <person name="Grigoriev I.V."/>
            <person name="Crous P."/>
            <person name="Smith M.E."/>
        </authorList>
    </citation>
    <scope>NUCLEOTIDE SEQUENCE</scope>
    <source>
        <strain evidence="1">CBS 109366</strain>
    </source>
</reference>
<keyword evidence="2" id="KW-1185">Reference proteome</keyword>
<protein>
    <submittedName>
        <fullName evidence="1">Uncharacterized protein</fullName>
    </submittedName>
</protein>
<evidence type="ECO:0000313" key="1">
    <source>
        <dbReference type="EMBL" id="KAJ2764353.1"/>
    </source>
</evidence>
<evidence type="ECO:0000313" key="2">
    <source>
        <dbReference type="Proteomes" id="UP001140234"/>
    </source>
</evidence>
<comment type="caution">
    <text evidence="1">The sequence shown here is derived from an EMBL/GenBank/DDBJ whole genome shotgun (WGS) entry which is preliminary data.</text>
</comment>
<sequence length="147" mass="14013">MDATFSPLSSSTITIVSLSSSLALVTADGDGGKAPQAHTGAGGAHSLATGGDVFDSDGEDASDLDAGCNTDSSCTTAGGLALSGADVARPGSAVDDATAAAAAAPAHKTPRATSLDVPRSHSLLRILHMGPAAAAAAEAVKGSSGPE</sequence>
<gene>
    <name evidence="1" type="ORF">IWQ57_005196</name>
</gene>
<dbReference type="EMBL" id="JANBUJ010002379">
    <property type="protein sequence ID" value="KAJ2764353.1"/>
    <property type="molecule type" value="Genomic_DNA"/>
</dbReference>
<feature type="non-terminal residue" evidence="1">
    <location>
        <position position="147"/>
    </location>
</feature>
<name>A0ACC1JNS6_9FUNG</name>
<organism evidence="1 2">
    <name type="scientific">Coemansia nantahalensis</name>
    <dbReference type="NCBI Taxonomy" id="2789366"/>
    <lineage>
        <taxon>Eukaryota</taxon>
        <taxon>Fungi</taxon>
        <taxon>Fungi incertae sedis</taxon>
        <taxon>Zoopagomycota</taxon>
        <taxon>Kickxellomycotina</taxon>
        <taxon>Kickxellomycetes</taxon>
        <taxon>Kickxellales</taxon>
        <taxon>Kickxellaceae</taxon>
        <taxon>Coemansia</taxon>
    </lineage>
</organism>
<proteinExistence type="predicted"/>